<gene>
    <name evidence="4" type="primary">cobQ</name>
    <name evidence="7" type="ORF">PVOR_12565</name>
</gene>
<evidence type="ECO:0000256" key="3">
    <source>
        <dbReference type="ARBA" id="ARBA00022962"/>
    </source>
</evidence>
<dbReference type="InterPro" id="IPR033949">
    <property type="entry name" value="CobQ_GATase1"/>
</dbReference>
<keyword evidence="8" id="KW-1185">Reference proteome</keyword>
<evidence type="ECO:0000256" key="4">
    <source>
        <dbReference type="HAMAP-Rule" id="MF_00028"/>
    </source>
</evidence>
<evidence type="ECO:0000259" key="6">
    <source>
        <dbReference type="Pfam" id="PF07685"/>
    </source>
</evidence>
<evidence type="ECO:0000256" key="2">
    <source>
        <dbReference type="ARBA" id="ARBA00022573"/>
    </source>
</evidence>
<dbReference type="EMBL" id="ADHJ01000018">
    <property type="protein sequence ID" value="EFU41761.1"/>
    <property type="molecule type" value="Genomic_DNA"/>
</dbReference>
<dbReference type="SUPFAM" id="SSF52317">
    <property type="entry name" value="Class I glutamine amidotransferase-like"/>
    <property type="match status" value="1"/>
</dbReference>
<accession>A0A2R9SWQ1</accession>
<dbReference type="GO" id="GO:0015420">
    <property type="term" value="F:ABC-type vitamin B12 transporter activity"/>
    <property type="evidence" value="ECO:0007669"/>
    <property type="project" value="UniProtKB-UniRule"/>
</dbReference>
<dbReference type="Pfam" id="PF01656">
    <property type="entry name" value="CbiA"/>
    <property type="match status" value="1"/>
</dbReference>
<feature type="domain" description="CobQ/CobB/MinD/ParA nucleotide binding" evidence="5">
    <location>
        <begin position="63"/>
        <end position="291"/>
    </location>
</feature>
<dbReference type="InterPro" id="IPR027417">
    <property type="entry name" value="P-loop_NTPase"/>
</dbReference>
<evidence type="ECO:0000256" key="1">
    <source>
        <dbReference type="ARBA" id="ARBA00004953"/>
    </source>
</evidence>
<feature type="active site" evidence="4">
    <location>
        <position position="520"/>
    </location>
</feature>
<dbReference type="CDD" id="cd05389">
    <property type="entry name" value="CobQ_N"/>
    <property type="match status" value="1"/>
</dbReference>
<organism evidence="7 8">
    <name type="scientific">Paenibacillus vortex V453</name>
    <dbReference type="NCBI Taxonomy" id="715225"/>
    <lineage>
        <taxon>Bacteria</taxon>
        <taxon>Bacillati</taxon>
        <taxon>Bacillota</taxon>
        <taxon>Bacilli</taxon>
        <taxon>Bacillales</taxon>
        <taxon>Paenibacillaceae</taxon>
        <taxon>Paenibacillus</taxon>
    </lineage>
</organism>
<dbReference type="PANTHER" id="PTHR21343:SF1">
    <property type="entry name" value="COBYRIC ACID SYNTHASE"/>
    <property type="match status" value="1"/>
</dbReference>
<comment type="function">
    <text evidence="4">Catalyzes amidations at positions B, D, E, and G on adenosylcobyrinic A,C-diamide. NH(2) groups are provided by glutamine, and one molecule of ATP is hydrogenolyzed for each amidation.</text>
</comment>
<dbReference type="Gene3D" id="3.40.50.300">
    <property type="entry name" value="P-loop containing nucleotide triphosphate hydrolases"/>
    <property type="match status" value="1"/>
</dbReference>
<keyword evidence="2 4" id="KW-0169">Cobalamin biosynthesis</keyword>
<dbReference type="Gene3D" id="3.40.50.880">
    <property type="match status" value="1"/>
</dbReference>
<dbReference type="GO" id="GO:0003824">
    <property type="term" value="F:catalytic activity"/>
    <property type="evidence" value="ECO:0007669"/>
    <property type="project" value="InterPro"/>
</dbReference>
<comment type="pathway">
    <text evidence="1 4">Cofactor biosynthesis; adenosylcobalamin biosynthesis.</text>
</comment>
<evidence type="ECO:0000259" key="5">
    <source>
        <dbReference type="Pfam" id="PF01656"/>
    </source>
</evidence>
<evidence type="ECO:0000313" key="8">
    <source>
        <dbReference type="Proteomes" id="UP000003094"/>
    </source>
</evidence>
<dbReference type="CDD" id="cd01750">
    <property type="entry name" value="GATase1_CobQ"/>
    <property type="match status" value="1"/>
</dbReference>
<dbReference type="SUPFAM" id="SSF52540">
    <property type="entry name" value="P-loop containing nucleoside triphosphate hydrolases"/>
    <property type="match status" value="1"/>
</dbReference>
<dbReference type="NCBIfam" id="TIGR00313">
    <property type="entry name" value="cobQ"/>
    <property type="match status" value="1"/>
</dbReference>
<comment type="similarity">
    <text evidence="4">Belongs to the CobB/CobQ family. CobQ subfamily.</text>
</comment>
<dbReference type="GO" id="GO:0009236">
    <property type="term" value="P:cobalamin biosynthetic process"/>
    <property type="evidence" value="ECO:0007669"/>
    <property type="project" value="UniProtKB-UniRule"/>
</dbReference>
<dbReference type="InterPro" id="IPR011698">
    <property type="entry name" value="GATase_3"/>
</dbReference>
<dbReference type="PROSITE" id="PS51274">
    <property type="entry name" value="GATASE_COBBQ"/>
    <property type="match status" value="1"/>
</dbReference>
<dbReference type="AlphaFoldDB" id="A0A2R9SWQ1"/>
<reference evidence="7 8" key="1">
    <citation type="journal article" date="2010" name="BMC Genomics">
        <title>Genome sequence of the pattern forming Paenibacillus vortex bacterium reveals potential for thriving in complex environments.</title>
        <authorList>
            <person name="Sirota-Madi A."/>
            <person name="Olender T."/>
            <person name="Helman Y."/>
            <person name="Ingham C."/>
            <person name="Brainis I."/>
            <person name="Roth D."/>
            <person name="Hagi E."/>
            <person name="Brodsky L."/>
            <person name="Leshkowitz D."/>
            <person name="Galatenko V."/>
            <person name="Nikolaev V."/>
            <person name="Mugasimangalam R.C."/>
            <person name="Bransburg-Zabary S."/>
            <person name="Gutnick D.L."/>
            <person name="Lancet D."/>
            <person name="Ben-Jacob E."/>
        </authorList>
    </citation>
    <scope>NUCLEOTIDE SEQUENCE [LARGE SCALE GENOMIC DNA]</scope>
    <source>
        <strain evidence="7 8">V453</strain>
    </source>
</reference>
<keyword evidence="3 4" id="KW-0315">Glutamine amidotransferase</keyword>
<feature type="active site" description="Nucleophile" evidence="4">
    <location>
        <position position="392"/>
    </location>
</feature>
<dbReference type="PANTHER" id="PTHR21343">
    <property type="entry name" value="DETHIOBIOTIN SYNTHETASE"/>
    <property type="match status" value="1"/>
</dbReference>
<dbReference type="UniPathway" id="UPA00148"/>
<protein>
    <recommendedName>
        <fullName evidence="4">Cobyric acid synthase</fullName>
    </recommendedName>
</protein>
<dbReference type="HAMAP" id="MF_00028">
    <property type="entry name" value="CobQ"/>
    <property type="match status" value="1"/>
</dbReference>
<dbReference type="InterPro" id="IPR002586">
    <property type="entry name" value="CobQ/CobB/MinD/ParA_Nub-bd_dom"/>
</dbReference>
<dbReference type="NCBIfam" id="NF001989">
    <property type="entry name" value="PRK00784.1"/>
    <property type="match status" value="1"/>
</dbReference>
<dbReference type="InterPro" id="IPR047045">
    <property type="entry name" value="CobQ_N"/>
</dbReference>
<sequence length="584" mass="65360">MYVFAEQEPKIPEWSHNAPLLQRFVIMMNKQIKSWKRVRKMSERTYINDTHTYNGEARGAVLMLQGTASDVGKSILTTALCRILLQDGYRTAPYKSQNMALNSYVTLDGKEIGRAQGVQAEACGIAANTDMNPILIKPMKDMFSQIVIHGVPEMQMSAMDYRTEFLPKAKGIVLAALDRLREQYDIVLMEGAGSPAEINLKDRDIVNMNLAGWADSPVILVSDIDRGGVFASIVGTLELLEPHEVARVRGFIINKFRGDLALLKPGLDWLEERTGIPVLGVLPYIQDMRIEAEDSVVLDELQYQRQEKRDLDIVVIRYPRISNFTDFDALRWEPDVTVRFVQSVDELGTPDVIILPGTKDTISDLGFIQDRGLADAIMKQTQQRDVQLVGICGGYQMLGEQLSDPHAVEGNERDAAGLGLLPIRTSFLQQKRTVRVKGRLSQEHPLRLILPDTEANVAIAAYEIHMGVTEWTSMPGGSGHHPLFLIEADCENSLKSEEDTPIHPEGLATADGQVWGSYLHGLFDNDAFRRSWLNGVRGSKGLDAIPVTFQAEARKFAEFDRVADIVREHVDMEKIYEIIGCTRL</sequence>
<dbReference type="Proteomes" id="UP000003094">
    <property type="component" value="Unassembled WGS sequence"/>
</dbReference>
<dbReference type="KEGG" id="pvo:PVOR_12565"/>
<dbReference type="InterPro" id="IPR029062">
    <property type="entry name" value="Class_I_gatase-like"/>
</dbReference>
<proteinExistence type="inferred from homology"/>
<dbReference type="InterPro" id="IPR004459">
    <property type="entry name" value="CobQ_synth"/>
</dbReference>
<feature type="domain" description="CobB/CobQ-like glutamine amidotransferase" evidence="6">
    <location>
        <begin position="312"/>
        <end position="528"/>
    </location>
</feature>
<evidence type="ECO:0000313" key="7">
    <source>
        <dbReference type="EMBL" id="EFU41761.1"/>
    </source>
</evidence>
<dbReference type="Pfam" id="PF07685">
    <property type="entry name" value="GATase_3"/>
    <property type="match status" value="1"/>
</dbReference>
<name>A0A2R9SWQ1_9BACL</name>
<comment type="caution">
    <text evidence="7">The sequence shown here is derived from an EMBL/GenBank/DDBJ whole genome shotgun (WGS) entry which is preliminary data.</text>
</comment>